<dbReference type="Proteomes" id="UP000219215">
    <property type="component" value="Chromosome DPRO"/>
</dbReference>
<dbReference type="EMBL" id="LT907975">
    <property type="protein sequence ID" value="SOB58560.1"/>
    <property type="molecule type" value="Genomic_DNA"/>
</dbReference>
<keyword evidence="3" id="KW-1185">Reference proteome</keyword>
<evidence type="ECO:0000313" key="2">
    <source>
        <dbReference type="EMBL" id="SOB58560.1"/>
    </source>
</evidence>
<sequence>MRRLLLPLMLICAAGLLTACASPWVHPDYPKRKQAEFHLDKDATDCNIVASEEFPLSKNKQLPVFEKCMQDKGWTKRERGDGMSFGD</sequence>
<reference evidence="3" key="1">
    <citation type="submission" date="2017-09" db="EMBL/GenBank/DDBJ databases">
        <authorList>
            <person name="Regsiter A."/>
            <person name="William W."/>
        </authorList>
    </citation>
    <scope>NUCLEOTIDE SEQUENCE [LARGE SCALE GENOMIC DNA]</scope>
    <source>
        <strain evidence="3">500-1</strain>
    </source>
</reference>
<keyword evidence="1" id="KW-0732">Signal</keyword>
<organism evidence="2 3">
    <name type="scientific">Pseudodesulfovibrio profundus</name>
    <dbReference type="NCBI Taxonomy" id="57320"/>
    <lineage>
        <taxon>Bacteria</taxon>
        <taxon>Pseudomonadati</taxon>
        <taxon>Thermodesulfobacteriota</taxon>
        <taxon>Desulfovibrionia</taxon>
        <taxon>Desulfovibrionales</taxon>
        <taxon>Desulfovibrionaceae</taxon>
    </lineage>
</organism>
<dbReference type="AlphaFoldDB" id="A0A2C8F8T1"/>
<dbReference type="KEGG" id="pprf:DPRO_1660"/>
<accession>A0A2C8F8T1</accession>
<dbReference type="PROSITE" id="PS51257">
    <property type="entry name" value="PROKAR_LIPOPROTEIN"/>
    <property type="match status" value="1"/>
</dbReference>
<feature type="chain" id="PRO_5012112527" description="Lipoprotein" evidence="1">
    <location>
        <begin position="20"/>
        <end position="87"/>
    </location>
</feature>
<feature type="signal peptide" evidence="1">
    <location>
        <begin position="1"/>
        <end position="19"/>
    </location>
</feature>
<evidence type="ECO:0000313" key="3">
    <source>
        <dbReference type="Proteomes" id="UP000219215"/>
    </source>
</evidence>
<gene>
    <name evidence="2" type="ORF">DPRO_1660</name>
</gene>
<name>A0A2C8F8T1_9BACT</name>
<dbReference type="RefSeq" id="WP_157917399.1">
    <property type="nucleotide sequence ID" value="NZ_LT907975.1"/>
</dbReference>
<evidence type="ECO:0008006" key="4">
    <source>
        <dbReference type="Google" id="ProtNLM"/>
    </source>
</evidence>
<protein>
    <recommendedName>
        <fullName evidence="4">Lipoprotein</fullName>
    </recommendedName>
</protein>
<evidence type="ECO:0000256" key="1">
    <source>
        <dbReference type="SAM" id="SignalP"/>
    </source>
</evidence>
<proteinExistence type="predicted"/>
<dbReference type="OrthoDB" id="5465273at2"/>